<evidence type="ECO:0000313" key="2">
    <source>
        <dbReference type="Proteomes" id="UP000242474"/>
    </source>
</evidence>
<keyword evidence="2" id="KW-1185">Reference proteome</keyword>
<sequence>MHICNLPDDVLRGIFQHFCYYQKASINTWKTQLLLLSICQKWRHLAISIVYNRVYLTCRDQLEDNSIDDNNPVETIDFAEIITNLDLFITNDCAHLACYADIQIAYVFNAFDGLGRAINYMKDFPMSWHKIKTLYLSSFNGASFELHAFDEQYNEVQVNQLVRGFYDLMPNLLKIKLEGAGSNRHLFGKLAGRYQNQLDQLNSSVHIVLPENYCFAQLSKLDISLDFENNYKLSQICTTSLVYLGLHNVPINYQWASFKNTTDAKCIVFSHLKTFNLSYALDLLQIDRTDTELDHDGSSLEIYFPALVRLRVKSYKKNCKFFDYAILPNTMDSFNVLGTMETIQVLSNMRIPQVRELSLNVVFTVDNMCQTTVKSINKILNNSPKSKINKLIIAGIIYEIDFGVIEWSQLTLLHIGAQVKMDIALGVIAKLPNLNDLMFQTFAAQNIPEEAFALENTSDCHDKLETLNSSITKLKLIFDSFVYPENLIIASIKYLSVRLSSLKLFNAQIAINKDMTEFVNEYSSIYPNLTNITFELNKPSGFVYMF</sequence>
<evidence type="ECO:0008006" key="3">
    <source>
        <dbReference type="Google" id="ProtNLM"/>
    </source>
</evidence>
<gene>
    <name evidence="1" type="ORF">COEREDRAFT_86679</name>
</gene>
<organism evidence="1 2">
    <name type="scientific">Coemansia reversa (strain ATCC 12441 / NRRL 1564)</name>
    <dbReference type="NCBI Taxonomy" id="763665"/>
    <lineage>
        <taxon>Eukaryota</taxon>
        <taxon>Fungi</taxon>
        <taxon>Fungi incertae sedis</taxon>
        <taxon>Zoopagomycota</taxon>
        <taxon>Kickxellomycotina</taxon>
        <taxon>Kickxellomycetes</taxon>
        <taxon>Kickxellales</taxon>
        <taxon>Kickxellaceae</taxon>
        <taxon>Coemansia</taxon>
    </lineage>
</organism>
<protein>
    <recommendedName>
        <fullName evidence="3">F-box domain-containing protein</fullName>
    </recommendedName>
</protein>
<dbReference type="AlphaFoldDB" id="A0A2G5BD36"/>
<name>A0A2G5BD36_COERN</name>
<proteinExistence type="predicted"/>
<dbReference type="EMBL" id="KZ303497">
    <property type="protein sequence ID" value="PIA16926.1"/>
    <property type="molecule type" value="Genomic_DNA"/>
</dbReference>
<evidence type="ECO:0000313" key="1">
    <source>
        <dbReference type="EMBL" id="PIA16926.1"/>
    </source>
</evidence>
<dbReference type="OrthoDB" id="5595417at2759"/>
<accession>A0A2G5BD36</accession>
<reference evidence="1 2" key="1">
    <citation type="journal article" date="2015" name="Genome Biol. Evol.">
        <title>Phylogenomic analyses indicate that early fungi evolved digesting cell walls of algal ancestors of land plants.</title>
        <authorList>
            <person name="Chang Y."/>
            <person name="Wang S."/>
            <person name="Sekimoto S."/>
            <person name="Aerts A.L."/>
            <person name="Choi C."/>
            <person name="Clum A."/>
            <person name="LaButti K.M."/>
            <person name="Lindquist E.A."/>
            <person name="Yee Ngan C."/>
            <person name="Ohm R.A."/>
            <person name="Salamov A.A."/>
            <person name="Grigoriev I.V."/>
            <person name="Spatafora J.W."/>
            <person name="Berbee M.L."/>
        </authorList>
    </citation>
    <scope>NUCLEOTIDE SEQUENCE [LARGE SCALE GENOMIC DNA]</scope>
    <source>
        <strain evidence="1 2">NRRL 1564</strain>
    </source>
</reference>
<dbReference type="Proteomes" id="UP000242474">
    <property type="component" value="Unassembled WGS sequence"/>
</dbReference>